<dbReference type="EMBL" id="GBRH01175592">
    <property type="protein sequence ID" value="JAE22304.1"/>
    <property type="molecule type" value="Transcribed_RNA"/>
</dbReference>
<evidence type="ECO:0000313" key="1">
    <source>
        <dbReference type="EMBL" id="JAE22304.1"/>
    </source>
</evidence>
<dbReference type="Gene3D" id="3.10.310.10">
    <property type="entry name" value="Diaminopimelate Epimerase, Chain A, domain 1"/>
    <property type="match status" value="1"/>
</dbReference>
<accession>A0A0A9GFT8</accession>
<organism evidence="1">
    <name type="scientific">Arundo donax</name>
    <name type="common">Giant reed</name>
    <name type="synonym">Donax arundinaceus</name>
    <dbReference type="NCBI Taxonomy" id="35708"/>
    <lineage>
        <taxon>Eukaryota</taxon>
        <taxon>Viridiplantae</taxon>
        <taxon>Streptophyta</taxon>
        <taxon>Embryophyta</taxon>
        <taxon>Tracheophyta</taxon>
        <taxon>Spermatophyta</taxon>
        <taxon>Magnoliopsida</taxon>
        <taxon>Liliopsida</taxon>
        <taxon>Poales</taxon>
        <taxon>Poaceae</taxon>
        <taxon>PACMAD clade</taxon>
        <taxon>Arundinoideae</taxon>
        <taxon>Arundineae</taxon>
        <taxon>Arundo</taxon>
    </lineage>
</organism>
<sequence length="57" mass="6140">MPLVIVEFNSPITVFLVHLGSSGSADAGIVVSDAEPQFRMRWFTPVCEVTVSATSRS</sequence>
<name>A0A0A9GFT8_ARUDO</name>
<dbReference type="AlphaFoldDB" id="A0A0A9GFT8"/>
<proteinExistence type="predicted"/>
<protein>
    <submittedName>
        <fullName evidence="1">Uncharacterized protein</fullName>
    </submittedName>
</protein>
<reference evidence="1" key="1">
    <citation type="submission" date="2014-09" db="EMBL/GenBank/DDBJ databases">
        <authorList>
            <person name="Magalhaes I.L.F."/>
            <person name="Oliveira U."/>
            <person name="Santos F.R."/>
            <person name="Vidigal T.H.D.A."/>
            <person name="Brescovit A.D."/>
            <person name="Santos A.J."/>
        </authorList>
    </citation>
    <scope>NUCLEOTIDE SEQUENCE</scope>
    <source>
        <tissue evidence="1">Shoot tissue taken approximately 20 cm above the soil surface</tissue>
    </source>
</reference>
<reference evidence="1" key="2">
    <citation type="journal article" date="2015" name="Data Brief">
        <title>Shoot transcriptome of the giant reed, Arundo donax.</title>
        <authorList>
            <person name="Barrero R.A."/>
            <person name="Guerrero F.D."/>
            <person name="Moolhuijzen P."/>
            <person name="Goolsby J.A."/>
            <person name="Tidwell J."/>
            <person name="Bellgard S.E."/>
            <person name="Bellgard M.I."/>
        </authorList>
    </citation>
    <scope>NUCLEOTIDE SEQUENCE</scope>
    <source>
        <tissue evidence="1">Shoot tissue taken approximately 20 cm above the soil surface</tissue>
    </source>
</reference>